<name>A0A369AVE3_9FIRM</name>
<comment type="caution">
    <text evidence="2">The sequence shown here is derived from an EMBL/GenBank/DDBJ whole genome shotgun (WGS) entry which is preliminary data.</text>
</comment>
<feature type="transmembrane region" description="Helical" evidence="1">
    <location>
        <begin position="79"/>
        <end position="103"/>
    </location>
</feature>
<reference evidence="2 3" key="1">
    <citation type="submission" date="2018-07" db="EMBL/GenBank/DDBJ databases">
        <title>Genomic Encyclopedia of Type Strains, Phase IV (KMG-IV): sequencing the most valuable type-strain genomes for metagenomic binning, comparative biology and taxonomic classification.</title>
        <authorList>
            <person name="Goeker M."/>
        </authorList>
    </citation>
    <scope>NUCLEOTIDE SEQUENCE [LARGE SCALE GENOMIC DNA]</scope>
    <source>
        <strain evidence="2 3">DSM 27016</strain>
    </source>
</reference>
<evidence type="ECO:0000313" key="3">
    <source>
        <dbReference type="Proteomes" id="UP000253034"/>
    </source>
</evidence>
<feature type="transmembrane region" description="Helical" evidence="1">
    <location>
        <begin position="45"/>
        <end position="67"/>
    </location>
</feature>
<evidence type="ECO:0000313" key="2">
    <source>
        <dbReference type="EMBL" id="RCX12206.1"/>
    </source>
</evidence>
<dbReference type="EMBL" id="QPJT01000023">
    <property type="protein sequence ID" value="RCX12206.1"/>
    <property type="molecule type" value="Genomic_DNA"/>
</dbReference>
<protein>
    <submittedName>
        <fullName evidence="2">Uncharacterized protein</fullName>
    </submittedName>
</protein>
<sequence length="110" mass="12109">MENTDVNLLPASPKISKLSITSFTVVIFGYLFIAVSLLFRESLVALAAISPLILIISVIVSFVLSIIDLTRKHRKKVFSIISLVLSSAYFAFSILIFIILTIIQGLSVNH</sequence>
<accession>A0A369AVE3</accession>
<keyword evidence="3" id="KW-1185">Reference proteome</keyword>
<dbReference type="Proteomes" id="UP000253034">
    <property type="component" value="Unassembled WGS sequence"/>
</dbReference>
<proteinExistence type="predicted"/>
<gene>
    <name evidence="2" type="ORF">DFR58_12316</name>
</gene>
<organism evidence="2 3">
    <name type="scientific">Anaerobacterium chartisolvens</name>
    <dbReference type="NCBI Taxonomy" id="1297424"/>
    <lineage>
        <taxon>Bacteria</taxon>
        <taxon>Bacillati</taxon>
        <taxon>Bacillota</taxon>
        <taxon>Clostridia</taxon>
        <taxon>Eubacteriales</taxon>
        <taxon>Oscillospiraceae</taxon>
        <taxon>Anaerobacterium</taxon>
    </lineage>
</organism>
<feature type="transmembrane region" description="Helical" evidence="1">
    <location>
        <begin position="20"/>
        <end position="39"/>
    </location>
</feature>
<keyword evidence="1" id="KW-0812">Transmembrane</keyword>
<keyword evidence="1" id="KW-1133">Transmembrane helix</keyword>
<dbReference type="AlphaFoldDB" id="A0A369AVE3"/>
<evidence type="ECO:0000256" key="1">
    <source>
        <dbReference type="SAM" id="Phobius"/>
    </source>
</evidence>
<keyword evidence="1" id="KW-0472">Membrane</keyword>